<dbReference type="RefSeq" id="WP_013181995.1">
    <property type="nucleotide sequence ID" value="NC_014225.1"/>
</dbReference>
<dbReference type="PRINTS" id="PR00417">
    <property type="entry name" value="PRTPISMRASEI"/>
</dbReference>
<gene>
    <name evidence="15" type="primary">topB</name>
    <name evidence="15" type="ordered locus">wcw_0920</name>
</gene>
<evidence type="ECO:0000313" key="15">
    <source>
        <dbReference type="EMBL" id="ADI38281.1"/>
    </source>
</evidence>
<evidence type="ECO:0000256" key="10">
    <source>
        <dbReference type="ARBA" id="ARBA00031985"/>
    </source>
</evidence>
<dbReference type="STRING" id="716544.wcw_0920"/>
<evidence type="ECO:0000256" key="7">
    <source>
        <dbReference type="ARBA" id="ARBA00023125"/>
    </source>
</evidence>
<dbReference type="PROSITE" id="PS00396">
    <property type="entry name" value="TOPO_IA_1"/>
    <property type="match status" value="1"/>
</dbReference>
<keyword evidence="7" id="KW-0238">DNA-binding</keyword>
<dbReference type="Pfam" id="PF01751">
    <property type="entry name" value="Toprim"/>
    <property type="match status" value="1"/>
</dbReference>
<dbReference type="NCBIfam" id="NF005829">
    <property type="entry name" value="PRK07726.1"/>
    <property type="match status" value="1"/>
</dbReference>
<keyword evidence="16" id="KW-1185">Reference proteome</keyword>
<proteinExistence type="inferred from homology"/>
<dbReference type="InterPro" id="IPR013824">
    <property type="entry name" value="Topo_IA_cen_sub1"/>
</dbReference>
<evidence type="ECO:0000256" key="5">
    <source>
        <dbReference type="ARBA" id="ARBA00022842"/>
    </source>
</evidence>
<organism evidence="15 16">
    <name type="scientific">Waddlia chondrophila (strain ATCC VR-1470 / WSU 86-1044)</name>
    <dbReference type="NCBI Taxonomy" id="716544"/>
    <lineage>
        <taxon>Bacteria</taxon>
        <taxon>Pseudomonadati</taxon>
        <taxon>Chlamydiota</taxon>
        <taxon>Chlamydiia</taxon>
        <taxon>Parachlamydiales</taxon>
        <taxon>Waddliaceae</taxon>
        <taxon>Waddlia</taxon>
    </lineage>
</organism>
<dbReference type="eggNOG" id="COG0550">
    <property type="taxonomic scope" value="Bacteria"/>
</dbReference>
<evidence type="ECO:0000256" key="11">
    <source>
        <dbReference type="ARBA" id="ARBA00032235"/>
    </source>
</evidence>
<dbReference type="Pfam" id="PF01131">
    <property type="entry name" value="Topoisom_bac"/>
    <property type="match status" value="1"/>
</dbReference>
<evidence type="ECO:0000256" key="9">
    <source>
        <dbReference type="ARBA" id="ARBA00030003"/>
    </source>
</evidence>
<dbReference type="InterPro" id="IPR023405">
    <property type="entry name" value="Topo_IA_core_domain"/>
</dbReference>
<dbReference type="CDD" id="cd00186">
    <property type="entry name" value="TOP1Ac"/>
    <property type="match status" value="1"/>
</dbReference>
<dbReference type="SMART" id="SM00437">
    <property type="entry name" value="TOP1Ac"/>
    <property type="match status" value="1"/>
</dbReference>
<dbReference type="GO" id="GO:0006281">
    <property type="term" value="P:DNA repair"/>
    <property type="evidence" value="ECO:0007669"/>
    <property type="project" value="TreeGrafter"/>
</dbReference>
<dbReference type="CDD" id="cd03362">
    <property type="entry name" value="TOPRIM_TopoIA_TopoIII"/>
    <property type="match status" value="1"/>
</dbReference>
<dbReference type="PANTHER" id="PTHR11390:SF21">
    <property type="entry name" value="DNA TOPOISOMERASE 3-ALPHA"/>
    <property type="match status" value="1"/>
</dbReference>
<dbReference type="Gene3D" id="2.70.20.10">
    <property type="entry name" value="Topoisomerase I, domain 3"/>
    <property type="match status" value="1"/>
</dbReference>
<dbReference type="HOGENOM" id="CLU_002929_5_2_0"/>
<dbReference type="GO" id="GO:0006265">
    <property type="term" value="P:DNA topological change"/>
    <property type="evidence" value="ECO:0007669"/>
    <property type="project" value="InterPro"/>
</dbReference>
<dbReference type="NCBIfam" id="TIGR01056">
    <property type="entry name" value="topB"/>
    <property type="match status" value="1"/>
</dbReference>
<feature type="domain" description="Toprim" evidence="13">
    <location>
        <begin position="1"/>
        <end position="136"/>
    </location>
</feature>
<dbReference type="GO" id="GO:0043597">
    <property type="term" value="C:cytoplasmic replication fork"/>
    <property type="evidence" value="ECO:0007669"/>
    <property type="project" value="TreeGrafter"/>
</dbReference>
<evidence type="ECO:0000313" key="16">
    <source>
        <dbReference type="Proteomes" id="UP000001505"/>
    </source>
</evidence>
<keyword evidence="4" id="KW-0479">Metal-binding</keyword>
<dbReference type="GO" id="GO:0046872">
    <property type="term" value="F:metal ion binding"/>
    <property type="evidence" value="ECO:0007669"/>
    <property type="project" value="UniProtKB-KW"/>
</dbReference>
<evidence type="ECO:0000256" key="2">
    <source>
        <dbReference type="ARBA" id="ARBA00009446"/>
    </source>
</evidence>
<feature type="domain" description="Topo IA-type catalytic" evidence="14">
    <location>
        <begin position="152"/>
        <end position="575"/>
    </location>
</feature>
<keyword evidence="5" id="KW-0460">Magnesium</keyword>
<dbReference type="PROSITE" id="PS52039">
    <property type="entry name" value="TOPO_IA_2"/>
    <property type="match status" value="1"/>
</dbReference>
<dbReference type="Gene3D" id="1.10.460.10">
    <property type="entry name" value="Topoisomerase I, domain 2"/>
    <property type="match status" value="1"/>
</dbReference>
<dbReference type="Gene3D" id="3.40.50.140">
    <property type="match status" value="1"/>
</dbReference>
<reference evidence="15 16" key="1">
    <citation type="journal article" date="2010" name="PLoS ONE">
        <title>The Waddlia genome: a window into chlamydial biology.</title>
        <authorList>
            <person name="Bertelli C."/>
            <person name="Collyn F."/>
            <person name="Croxatto A."/>
            <person name="Ruckert C."/>
            <person name="Polkinghorne A."/>
            <person name="Kebbi-Beghdadi C."/>
            <person name="Goesmann A."/>
            <person name="Vaughan L."/>
            <person name="Greub G."/>
        </authorList>
    </citation>
    <scope>NUCLEOTIDE SEQUENCE [LARGE SCALE GENOMIC DNA]</scope>
    <source>
        <strain evidence="16">ATCC VR-1470 / WSU 86-1044</strain>
    </source>
</reference>
<dbReference type="InterPro" id="IPR003601">
    <property type="entry name" value="Topo_IA_2"/>
</dbReference>
<comment type="similarity">
    <text evidence="2">Belongs to the type IA topoisomerase family.</text>
</comment>
<dbReference type="InterPro" id="IPR034144">
    <property type="entry name" value="TOPRIM_TopoIII"/>
</dbReference>
<keyword evidence="6" id="KW-0799">Topoisomerase</keyword>
<dbReference type="Gene3D" id="1.10.290.10">
    <property type="entry name" value="Topoisomerase I, domain 4"/>
    <property type="match status" value="1"/>
</dbReference>
<evidence type="ECO:0000256" key="6">
    <source>
        <dbReference type="ARBA" id="ARBA00023029"/>
    </source>
</evidence>
<evidence type="ECO:0000256" key="3">
    <source>
        <dbReference type="ARBA" id="ARBA00012891"/>
    </source>
</evidence>
<dbReference type="InterPro" id="IPR003602">
    <property type="entry name" value="Topo_IA_DNA-bd_dom"/>
</dbReference>
<dbReference type="InterPro" id="IPR006171">
    <property type="entry name" value="TOPRIM_dom"/>
</dbReference>
<evidence type="ECO:0000256" key="12">
    <source>
        <dbReference type="ARBA" id="ARBA00032877"/>
    </source>
</evidence>
<name>D6YVX0_WADCW</name>
<dbReference type="KEGG" id="wch:wcw_0920"/>
<dbReference type="SMART" id="SM00436">
    <property type="entry name" value="TOP1Bc"/>
    <property type="match status" value="1"/>
</dbReference>
<dbReference type="InterPro" id="IPR013497">
    <property type="entry name" value="Topo_IA_cen"/>
</dbReference>
<dbReference type="PROSITE" id="PS50880">
    <property type="entry name" value="TOPRIM"/>
    <property type="match status" value="1"/>
</dbReference>
<evidence type="ECO:0000256" key="4">
    <source>
        <dbReference type="ARBA" id="ARBA00022723"/>
    </source>
</evidence>
<dbReference type="OrthoDB" id="9803554at2"/>
<dbReference type="SUPFAM" id="SSF56712">
    <property type="entry name" value="Prokaryotic type I DNA topoisomerase"/>
    <property type="match status" value="1"/>
</dbReference>
<evidence type="ECO:0000259" key="13">
    <source>
        <dbReference type="PROSITE" id="PS50880"/>
    </source>
</evidence>
<dbReference type="EC" id="5.6.2.1" evidence="3"/>
<sequence>MNVVVAEKPSVARDLAEHLGAASRKEGYIEGNGYKITWAFGHLVGLKKPEEYHPQWKQWSLETLPLLPKPFELTEIGDEGAKKQLGILKKLLVQANRIICATDAGREGELIFRYIMQWCNLEEKPFQRLWLNSLTPEAIKTAFEKMKAGSEYQHLFQAARCRSEADWIVGLNGTRNLTIRYGKGTLWSLGRVQTPVLAMITERDDEIAFFQSEPFWELMTTYRDAAFKYNGQRFSKKEEGEALLDTIKDALLRIEGIKKKNEKQMPPQLFDLTELQREMNKRFGISAADTLKAAQSLYESKLITYPRTDSQYLNKEMKKDVVNALRSLQPLKPEETEALDLNQLNFTKRIIDDKKVTDHHAIIPTGQNPKQIPTIQAQVFDTIHTRLLAAFYPPCLKETVVAEAVVQTLKFTAKGTVIKDPGWTKLYSKNEEKKDLLPAFVKGESGPQSPYLKEGKTQPPKSYTENSLLGAMAAAGKQVDDPKQRELLKDKGIGTPATRAAIIETLIARGYVKREKKNLKSTSSGKFLISLIQSPALKSAQLTGEWESKLKAIETGNYSSEEFMKNIEQFTKEIIKTSDVNQICEEQLGPCPKCNEPMIEGKKGFGCSAWNKGCDYVLWKEQNGIQLRKEQVQRLLQKGILLSPIGRSIYTLTRKGHVQILELE</sequence>
<dbReference type="InterPro" id="IPR013825">
    <property type="entry name" value="Topo_IA_cen_sub2"/>
</dbReference>
<comment type="catalytic activity">
    <reaction evidence="1">
        <text>ATP-independent breakage of single-stranded DNA, followed by passage and rejoining.</text>
        <dbReference type="EC" id="5.6.2.1"/>
    </reaction>
</comment>
<evidence type="ECO:0000259" key="14">
    <source>
        <dbReference type="PROSITE" id="PS52039"/>
    </source>
</evidence>
<dbReference type="GO" id="GO:0006310">
    <property type="term" value="P:DNA recombination"/>
    <property type="evidence" value="ECO:0007669"/>
    <property type="project" value="TreeGrafter"/>
</dbReference>
<dbReference type="AlphaFoldDB" id="D6YVX0"/>
<protein>
    <recommendedName>
        <fullName evidence="3">DNA topoisomerase</fullName>
        <ecNumber evidence="3">5.6.2.1</ecNumber>
    </recommendedName>
    <alternativeName>
        <fullName evidence="12">Omega-protein</fullName>
    </alternativeName>
    <alternativeName>
        <fullName evidence="11">Relaxing enzyme</fullName>
    </alternativeName>
    <alternativeName>
        <fullName evidence="9">Swivelase</fullName>
    </alternativeName>
    <alternativeName>
        <fullName evidence="10">Untwisting enzyme</fullName>
    </alternativeName>
</protein>
<dbReference type="InterPro" id="IPR023406">
    <property type="entry name" value="Topo_IA_AS"/>
</dbReference>
<dbReference type="GO" id="GO:0003677">
    <property type="term" value="F:DNA binding"/>
    <property type="evidence" value="ECO:0007669"/>
    <property type="project" value="UniProtKB-KW"/>
</dbReference>
<dbReference type="GO" id="GO:0003917">
    <property type="term" value="F:DNA topoisomerase type I (single strand cut, ATP-independent) activity"/>
    <property type="evidence" value="ECO:0007669"/>
    <property type="project" value="UniProtKB-EC"/>
</dbReference>
<evidence type="ECO:0000256" key="1">
    <source>
        <dbReference type="ARBA" id="ARBA00000213"/>
    </source>
</evidence>
<dbReference type="InterPro" id="IPR013826">
    <property type="entry name" value="Topo_IA_cen_sub3"/>
</dbReference>
<accession>D6YVX0</accession>
<dbReference type="InterPro" id="IPR000380">
    <property type="entry name" value="Topo_IA"/>
</dbReference>
<keyword evidence="8 15" id="KW-0413">Isomerase</keyword>
<dbReference type="InterPro" id="IPR005738">
    <property type="entry name" value="TopoIII"/>
</dbReference>
<dbReference type="SMART" id="SM00493">
    <property type="entry name" value="TOPRIM"/>
    <property type="match status" value="1"/>
</dbReference>
<dbReference type="Proteomes" id="UP000001505">
    <property type="component" value="Chromosome"/>
</dbReference>
<dbReference type="PANTHER" id="PTHR11390">
    <property type="entry name" value="PROKARYOTIC DNA TOPOISOMERASE"/>
    <property type="match status" value="1"/>
</dbReference>
<dbReference type="EMBL" id="CP001928">
    <property type="protein sequence ID" value="ADI38281.1"/>
    <property type="molecule type" value="Genomic_DNA"/>
</dbReference>
<evidence type="ECO:0000256" key="8">
    <source>
        <dbReference type="ARBA" id="ARBA00023235"/>
    </source>
</evidence>